<dbReference type="CDD" id="cd00130">
    <property type="entry name" value="PAS"/>
    <property type="match status" value="1"/>
</dbReference>
<feature type="compositionally biased region" description="Basic and acidic residues" evidence="5">
    <location>
        <begin position="973"/>
        <end position="985"/>
    </location>
</feature>
<keyword evidence="10" id="KW-1185">Reference proteome</keyword>
<accession>A0A2A4CS01</accession>
<evidence type="ECO:0000256" key="4">
    <source>
        <dbReference type="PROSITE-ProRule" id="PRU00284"/>
    </source>
</evidence>
<dbReference type="SUPFAM" id="SSF55785">
    <property type="entry name" value="PYP-like sensor domain (PAS domain)"/>
    <property type="match status" value="1"/>
</dbReference>
<evidence type="ECO:0008006" key="11">
    <source>
        <dbReference type="Google" id="ProtNLM"/>
    </source>
</evidence>
<dbReference type="Pfam" id="PF13426">
    <property type="entry name" value="PAS_9"/>
    <property type="match status" value="2"/>
</dbReference>
<feature type="domain" description="PAC" evidence="7">
    <location>
        <begin position="612"/>
        <end position="664"/>
    </location>
</feature>
<gene>
    <name evidence="9" type="ORF">CLN94_07525</name>
</gene>
<dbReference type="SMART" id="SM00304">
    <property type="entry name" value="HAMP"/>
    <property type="match status" value="2"/>
</dbReference>
<feature type="domain" description="HAMP" evidence="8">
    <location>
        <begin position="671"/>
        <end position="723"/>
    </location>
</feature>
<dbReference type="Gene3D" id="1.10.8.500">
    <property type="entry name" value="HAMP domain in histidine kinase"/>
    <property type="match status" value="1"/>
</dbReference>
<dbReference type="InterPro" id="IPR004089">
    <property type="entry name" value="MCPsignal_dom"/>
</dbReference>
<dbReference type="InterPro" id="IPR000700">
    <property type="entry name" value="PAS-assoc_C"/>
</dbReference>
<evidence type="ECO:0000256" key="1">
    <source>
        <dbReference type="ARBA" id="ARBA00004370"/>
    </source>
</evidence>
<dbReference type="PROSITE" id="PS50111">
    <property type="entry name" value="CHEMOTAXIS_TRANSDUC_2"/>
    <property type="match status" value="1"/>
</dbReference>
<protein>
    <recommendedName>
        <fullName evidence="11">Chemotaxis protein</fullName>
    </recommendedName>
</protein>
<dbReference type="EMBL" id="NTJD01000004">
    <property type="protein sequence ID" value="PCD76929.1"/>
    <property type="molecule type" value="Genomic_DNA"/>
</dbReference>
<evidence type="ECO:0000256" key="3">
    <source>
        <dbReference type="ARBA" id="ARBA00029447"/>
    </source>
</evidence>
<dbReference type="GO" id="GO:0004888">
    <property type="term" value="F:transmembrane signaling receptor activity"/>
    <property type="evidence" value="ECO:0007669"/>
    <property type="project" value="InterPro"/>
</dbReference>
<comment type="caution">
    <text evidence="9">The sequence shown here is derived from an EMBL/GenBank/DDBJ whole genome shotgun (WGS) entry which is preliminary data.</text>
</comment>
<dbReference type="Proteomes" id="UP000243507">
    <property type="component" value="Unassembled WGS sequence"/>
</dbReference>
<dbReference type="SMART" id="SM00091">
    <property type="entry name" value="PAS"/>
    <property type="match status" value="2"/>
</dbReference>
<dbReference type="GO" id="GO:0016020">
    <property type="term" value="C:membrane"/>
    <property type="evidence" value="ECO:0007669"/>
    <property type="project" value="UniProtKB-SubCell"/>
</dbReference>
<evidence type="ECO:0000256" key="5">
    <source>
        <dbReference type="SAM" id="MobiDB-lite"/>
    </source>
</evidence>
<keyword evidence="2" id="KW-0145">Chemotaxis</keyword>
<dbReference type="PANTHER" id="PTHR43531:SF11">
    <property type="entry name" value="METHYL-ACCEPTING CHEMOTAXIS PROTEIN 3"/>
    <property type="match status" value="1"/>
</dbReference>
<dbReference type="PROSITE" id="PS50113">
    <property type="entry name" value="PAC"/>
    <property type="match status" value="1"/>
</dbReference>
<dbReference type="InterPro" id="IPR003660">
    <property type="entry name" value="HAMP_dom"/>
</dbReference>
<evidence type="ECO:0000313" key="9">
    <source>
        <dbReference type="EMBL" id="PCD76929.1"/>
    </source>
</evidence>
<comment type="similarity">
    <text evidence="3">Belongs to the methyl-accepting chemotaxis (MCP) protein family.</text>
</comment>
<dbReference type="RefSeq" id="WP_096432739.1">
    <property type="nucleotide sequence ID" value="NZ_NTJD01000004.1"/>
</dbReference>
<evidence type="ECO:0000313" key="10">
    <source>
        <dbReference type="Proteomes" id="UP000243507"/>
    </source>
</evidence>
<dbReference type="CDD" id="cd18774">
    <property type="entry name" value="PDC2_HK_sensor"/>
    <property type="match status" value="1"/>
</dbReference>
<dbReference type="InterPro" id="IPR051310">
    <property type="entry name" value="MCP_chemotaxis"/>
</dbReference>
<evidence type="ECO:0000259" key="8">
    <source>
        <dbReference type="PROSITE" id="PS50885"/>
    </source>
</evidence>
<feature type="domain" description="Methyl-accepting transducer" evidence="6">
    <location>
        <begin position="728"/>
        <end position="957"/>
    </location>
</feature>
<dbReference type="PROSITE" id="PS50885">
    <property type="entry name" value="HAMP"/>
    <property type="match status" value="2"/>
</dbReference>
<reference evidence="9 10" key="1">
    <citation type="submission" date="2017-09" db="EMBL/GenBank/DDBJ databases">
        <title>A multilocus sequence analysis scheme for characterization of bacteria in the genus Thioclava.</title>
        <authorList>
            <person name="Liu Y."/>
            <person name="Shao Z."/>
        </authorList>
    </citation>
    <scope>NUCLEOTIDE SEQUENCE [LARGE SCALE GENOMIC DNA]</scope>
    <source>
        <strain evidence="9 10">CAU 1312</strain>
    </source>
</reference>
<dbReference type="Pfam" id="PF00015">
    <property type="entry name" value="MCPsignal"/>
    <property type="match status" value="1"/>
</dbReference>
<proteinExistence type="inferred from homology"/>
<dbReference type="FunFam" id="1.10.287.950:FF:000001">
    <property type="entry name" value="Methyl-accepting chemotaxis sensory transducer"/>
    <property type="match status" value="1"/>
</dbReference>
<dbReference type="AlphaFoldDB" id="A0A2A4CS01"/>
<evidence type="ECO:0000259" key="6">
    <source>
        <dbReference type="PROSITE" id="PS50111"/>
    </source>
</evidence>
<keyword evidence="4" id="KW-0807">Transducer</keyword>
<dbReference type="Gene3D" id="3.30.450.20">
    <property type="entry name" value="PAS domain"/>
    <property type="match status" value="3"/>
</dbReference>
<name>A0A2A4CS01_9RHOB</name>
<evidence type="ECO:0000256" key="2">
    <source>
        <dbReference type="ARBA" id="ARBA00022500"/>
    </source>
</evidence>
<dbReference type="SUPFAM" id="SSF58104">
    <property type="entry name" value="Methyl-accepting chemotaxis protein (MCP) signaling domain"/>
    <property type="match status" value="1"/>
</dbReference>
<sequence>MNFFGNLKLSLKLPLMLVAISLVALTIMGGTAYRDARELLANEGSARLERTLATRLQEIETWSDQVDANLRAFAASDGSLQALREFRLAWRMKGEGVGEALRRAYPPVDPFSDEQRGKTESADLRDGYAMTHARLNRSLVAQAEQMGFDDLLLVDELGQVVYSLRKGDAFAQDLKAGPLAGSPLAQTALAALGAGSGEVFASPLVAEASAAHGVFYLAAPMELKAKAQSGVVVARVSSDRINEVLARARGLGETGQAYLVDAAGKLANQLRFADGGTVQQDVPTNAAVKAALSGDSGFLELTGLSGVEAVAAYRPMDFHGQHFAAVAEQNAAEVFAPAKGLAGSMLFHGGWNLAVLVVMASLMARTVSEPLRRLVRSIIQITEGQRDIEVTGLKRGDEVGDIARALDHLRSELVQADVAQVETMMQSTAFNASSAAMMMVNMNFEILYCNKSVIKLISTHLDDFQTVYKELDPDRIIGMNMDVFHRVPAHARSVLTDPANLPFRTDIIVGQGRFGLDVSAIHGADGQMIGYVIEWRDVTELRMQRALIDALDTTQCVCEFSPDNRVMRCNENFRRAWAQDEDAIIGRRLLESIRMVDGDGAFREKISACEPVIGCFHFTRHDGAEIILEGSITPVPDRNNRIFKIVMIGSDVTEAQGALAQARERNEAMIAEQRKVVEALQVGLSALSDGDLSSQIDTRFPEQYEELRADFNGAVEKLCAAMQAVIDNAASIDCEAQEISKAAEDLSRRTEQQAATLEETAAAVDELTSSVNSATEGVIEADRVVAEARASAEASGEVVSQAVAAMSEIEDSSKQISKIISVIDEIAFQTNLLALNAGVEAARAGEAGRGFAVVASEVRALAQRSSDAAQEIATLITASSNHVYRGVNLVDQTGQALKGILNAVTDVATRVSEIAASSREQAAGLSEINHAMNQLDQVTQQNVAMFEETTAASHSLSRGAENLRATTRQFRTPRGEEAATSRTREEEQDSQWRASAPARVDFASSRAAIADGNTLRKVEADDWQDF</sequence>
<dbReference type="CDD" id="cd11386">
    <property type="entry name" value="MCP_signal"/>
    <property type="match status" value="1"/>
</dbReference>
<dbReference type="PRINTS" id="PR00260">
    <property type="entry name" value="CHEMTRNSDUCR"/>
</dbReference>
<dbReference type="GO" id="GO:0006935">
    <property type="term" value="P:chemotaxis"/>
    <property type="evidence" value="ECO:0007669"/>
    <property type="project" value="UniProtKB-KW"/>
</dbReference>
<dbReference type="InterPro" id="IPR035965">
    <property type="entry name" value="PAS-like_dom_sf"/>
</dbReference>
<dbReference type="InterPro" id="IPR004090">
    <property type="entry name" value="Chemotax_Me-accpt_rcpt"/>
</dbReference>
<evidence type="ECO:0000259" key="7">
    <source>
        <dbReference type="PROSITE" id="PS50113"/>
    </source>
</evidence>
<dbReference type="OrthoDB" id="354287at2"/>
<dbReference type="SMART" id="SM00283">
    <property type="entry name" value="MA"/>
    <property type="match status" value="1"/>
</dbReference>
<dbReference type="PANTHER" id="PTHR43531">
    <property type="entry name" value="PROTEIN ICFG"/>
    <property type="match status" value="1"/>
</dbReference>
<feature type="domain" description="HAMP" evidence="8">
    <location>
        <begin position="365"/>
        <end position="418"/>
    </location>
</feature>
<dbReference type="Pfam" id="PF00672">
    <property type="entry name" value="HAMP"/>
    <property type="match status" value="1"/>
</dbReference>
<dbReference type="CDD" id="cd06225">
    <property type="entry name" value="HAMP"/>
    <property type="match status" value="1"/>
</dbReference>
<dbReference type="GO" id="GO:0007165">
    <property type="term" value="P:signal transduction"/>
    <property type="evidence" value="ECO:0007669"/>
    <property type="project" value="UniProtKB-KW"/>
</dbReference>
<dbReference type="Gene3D" id="1.10.287.950">
    <property type="entry name" value="Methyl-accepting chemotaxis protein"/>
    <property type="match status" value="1"/>
</dbReference>
<dbReference type="SUPFAM" id="SSF158472">
    <property type="entry name" value="HAMP domain-like"/>
    <property type="match status" value="1"/>
</dbReference>
<comment type="subcellular location">
    <subcellularLocation>
        <location evidence="1">Membrane</location>
    </subcellularLocation>
</comment>
<feature type="region of interest" description="Disordered" evidence="5">
    <location>
        <begin position="953"/>
        <end position="998"/>
    </location>
</feature>
<dbReference type="InterPro" id="IPR000014">
    <property type="entry name" value="PAS"/>
</dbReference>
<organism evidence="9 10">
    <name type="scientific">Pseudothioclava arenosa</name>
    <dbReference type="NCBI Taxonomy" id="1795308"/>
    <lineage>
        <taxon>Bacteria</taxon>
        <taxon>Pseudomonadati</taxon>
        <taxon>Pseudomonadota</taxon>
        <taxon>Alphaproteobacteria</taxon>
        <taxon>Rhodobacterales</taxon>
        <taxon>Paracoccaceae</taxon>
        <taxon>Pseudothioclava</taxon>
    </lineage>
</organism>